<keyword evidence="6" id="KW-0119">Carbohydrate metabolism</keyword>
<feature type="chain" id="PRO_5012157166" description="xyloglucan-specific endo-beta-1,4-glucanase" evidence="7">
    <location>
        <begin position="18"/>
        <end position="242"/>
    </location>
</feature>
<evidence type="ECO:0000256" key="7">
    <source>
        <dbReference type="SAM" id="SignalP"/>
    </source>
</evidence>
<proteinExistence type="inferred from homology"/>
<keyword evidence="6" id="KW-0326">Glycosidase</keyword>
<dbReference type="InterPro" id="IPR013320">
    <property type="entry name" value="ConA-like_dom_sf"/>
</dbReference>
<protein>
    <recommendedName>
        <fullName evidence="3">xyloglucan-specific endo-beta-1,4-glucanase</fullName>
        <ecNumber evidence="3">3.2.1.151</ecNumber>
    </recommendedName>
    <alternativeName>
        <fullName evidence="4">Xyloglucanase A</fullName>
    </alternativeName>
    <alternativeName>
        <fullName evidence="5">Xyloglucanendohydrolase A</fullName>
    </alternativeName>
</protein>
<evidence type="ECO:0000256" key="4">
    <source>
        <dbReference type="ARBA" id="ARBA00041304"/>
    </source>
</evidence>
<dbReference type="SUPFAM" id="SSF49899">
    <property type="entry name" value="Concanavalin A-like lectins/glucanases"/>
    <property type="match status" value="1"/>
</dbReference>
<feature type="signal peptide" evidence="7">
    <location>
        <begin position="1"/>
        <end position="17"/>
    </location>
</feature>
<dbReference type="GO" id="GO:0000272">
    <property type="term" value="P:polysaccharide catabolic process"/>
    <property type="evidence" value="ECO:0007669"/>
    <property type="project" value="UniProtKB-KW"/>
</dbReference>
<evidence type="ECO:0000256" key="1">
    <source>
        <dbReference type="ARBA" id="ARBA00005519"/>
    </source>
</evidence>
<dbReference type="OrthoDB" id="95118at2759"/>
<evidence type="ECO:0000256" key="6">
    <source>
        <dbReference type="RuleBase" id="RU361163"/>
    </source>
</evidence>
<evidence type="ECO:0000256" key="5">
    <source>
        <dbReference type="ARBA" id="ARBA00043018"/>
    </source>
</evidence>
<dbReference type="InterPro" id="IPR002594">
    <property type="entry name" value="GH12"/>
</dbReference>
<comment type="caution">
    <text evidence="8">The sequence shown here is derived from an EMBL/GenBank/DDBJ whole genome shotgun (WGS) entry which is preliminary data.</text>
</comment>
<dbReference type="PANTHER" id="PTHR34002">
    <property type="entry name" value="BLR1656 PROTEIN"/>
    <property type="match status" value="1"/>
</dbReference>
<gene>
    <name evidence="8" type="ORF">AJ79_08793</name>
</gene>
<keyword evidence="9" id="KW-1185">Reference proteome</keyword>
<dbReference type="EC" id="3.2.1.151" evidence="3"/>
<dbReference type="InterPro" id="IPR013319">
    <property type="entry name" value="GH11/12"/>
</dbReference>
<evidence type="ECO:0000313" key="8">
    <source>
        <dbReference type="EMBL" id="PGG98638.1"/>
    </source>
</evidence>
<reference evidence="8 9" key="1">
    <citation type="submission" date="2017-10" db="EMBL/GenBank/DDBJ databases">
        <title>Comparative genomics in systemic dimorphic fungi from Ajellomycetaceae.</title>
        <authorList>
            <person name="Munoz J.F."/>
            <person name="Mcewen J.G."/>
            <person name="Clay O.K."/>
            <person name="Cuomo C.A."/>
        </authorList>
    </citation>
    <scope>NUCLEOTIDE SEQUENCE [LARGE SCALE GENOMIC DNA]</scope>
    <source>
        <strain evidence="8 9">UAMH5409</strain>
    </source>
</reference>
<dbReference type="Proteomes" id="UP000223968">
    <property type="component" value="Unassembled WGS sequence"/>
</dbReference>
<keyword evidence="6" id="KW-0624">Polysaccharide degradation</keyword>
<keyword evidence="6" id="KW-0378">Hydrolase</keyword>
<dbReference type="EMBL" id="PDNB01000220">
    <property type="protein sequence ID" value="PGG98638.1"/>
    <property type="molecule type" value="Genomic_DNA"/>
</dbReference>
<dbReference type="PANTHER" id="PTHR34002:SF9">
    <property type="entry name" value="XYLOGLUCAN-SPECIFIC ENDO-BETA-1,4-GLUCANASE A"/>
    <property type="match status" value="1"/>
</dbReference>
<name>A0A2B7WPY1_9EURO</name>
<organism evidence="8 9">
    <name type="scientific">Helicocarpus griseus UAMH5409</name>
    <dbReference type="NCBI Taxonomy" id="1447875"/>
    <lineage>
        <taxon>Eukaryota</taxon>
        <taxon>Fungi</taxon>
        <taxon>Dikarya</taxon>
        <taxon>Ascomycota</taxon>
        <taxon>Pezizomycotina</taxon>
        <taxon>Eurotiomycetes</taxon>
        <taxon>Eurotiomycetidae</taxon>
        <taxon>Onygenales</taxon>
        <taxon>Ajellomycetaceae</taxon>
        <taxon>Helicocarpus</taxon>
    </lineage>
</organism>
<sequence>MKFTTCVLLASAAAGLAAPSTLQKREDFCGQWDLSETPPYTVYNNLWNMNAGTGEQCTGVDGINGNILSWHTSWTWSGGQGQVKSYPNAVVSFTPTQISAISSLPTTWKWTYTGSDLVANVAYDLFTSSSETGTNEYEIMIWLAGLGGAGPISETGSPVATVDIDGVSWSLFEGFNGDMHVFSFVAGSSVENFSGDLINFTSYLADNHSLPTSQYVLSIGGGTEPFSGTDAVFTAAEYSVEV</sequence>
<dbReference type="STRING" id="1447875.A0A2B7WPY1"/>
<dbReference type="Gene3D" id="2.60.120.180">
    <property type="match status" value="1"/>
</dbReference>
<evidence type="ECO:0000313" key="9">
    <source>
        <dbReference type="Proteomes" id="UP000223968"/>
    </source>
</evidence>
<keyword evidence="7" id="KW-0732">Signal</keyword>
<dbReference type="Pfam" id="PF01670">
    <property type="entry name" value="Glyco_hydro_12"/>
    <property type="match status" value="1"/>
</dbReference>
<evidence type="ECO:0000256" key="2">
    <source>
        <dbReference type="ARBA" id="ARBA00037012"/>
    </source>
</evidence>
<comment type="similarity">
    <text evidence="1 6">Belongs to the glycosyl hydrolase 12 (cellulase H) family.</text>
</comment>
<dbReference type="GO" id="GO:0008810">
    <property type="term" value="F:cellulase activity"/>
    <property type="evidence" value="ECO:0007669"/>
    <property type="project" value="InterPro"/>
</dbReference>
<accession>A0A2B7WPY1</accession>
<comment type="catalytic activity">
    <reaction evidence="2">
        <text>xyloglucan + H2O = xyloglucan oligosaccharides.</text>
        <dbReference type="EC" id="3.2.1.151"/>
    </reaction>
</comment>
<evidence type="ECO:0000256" key="3">
    <source>
        <dbReference type="ARBA" id="ARBA00038882"/>
    </source>
</evidence>
<dbReference type="AlphaFoldDB" id="A0A2B7WPY1"/>
<dbReference type="GO" id="GO:0033946">
    <property type="term" value="F:xyloglucan-specific endo-beta-1,4-glucanase activity"/>
    <property type="evidence" value="ECO:0007669"/>
    <property type="project" value="UniProtKB-EC"/>
</dbReference>